<reference evidence="2" key="1">
    <citation type="submission" date="2016-11" db="UniProtKB">
        <authorList>
            <consortium name="WormBaseParasite"/>
        </authorList>
    </citation>
    <scope>IDENTIFICATION</scope>
</reference>
<name>A0A1I7WX64_HETBA</name>
<sequence>MPKILAFFGSDNVKMRMWWVDCVKKTFSLGYHSSILFEGYGFQFVI</sequence>
<organism evidence="1 2">
    <name type="scientific">Heterorhabditis bacteriophora</name>
    <name type="common">Entomopathogenic nematode worm</name>
    <dbReference type="NCBI Taxonomy" id="37862"/>
    <lineage>
        <taxon>Eukaryota</taxon>
        <taxon>Metazoa</taxon>
        <taxon>Ecdysozoa</taxon>
        <taxon>Nematoda</taxon>
        <taxon>Chromadorea</taxon>
        <taxon>Rhabditida</taxon>
        <taxon>Rhabditina</taxon>
        <taxon>Rhabditomorpha</taxon>
        <taxon>Strongyloidea</taxon>
        <taxon>Heterorhabditidae</taxon>
        <taxon>Heterorhabditis</taxon>
    </lineage>
</organism>
<evidence type="ECO:0000313" key="1">
    <source>
        <dbReference type="Proteomes" id="UP000095283"/>
    </source>
</evidence>
<evidence type="ECO:0000313" key="2">
    <source>
        <dbReference type="WBParaSite" id="Hba_09756"/>
    </source>
</evidence>
<proteinExistence type="predicted"/>
<accession>A0A1I7WX64</accession>
<dbReference type="WBParaSite" id="Hba_09756">
    <property type="protein sequence ID" value="Hba_09756"/>
    <property type="gene ID" value="Hba_09756"/>
</dbReference>
<dbReference type="Proteomes" id="UP000095283">
    <property type="component" value="Unplaced"/>
</dbReference>
<dbReference type="AlphaFoldDB" id="A0A1I7WX64"/>
<protein>
    <submittedName>
        <fullName evidence="2">Uncharacterized protein</fullName>
    </submittedName>
</protein>
<keyword evidence="1" id="KW-1185">Reference proteome</keyword>